<dbReference type="OrthoDB" id="9984778at2759"/>
<protein>
    <recommendedName>
        <fullName evidence="5">RING-type domain-containing protein</fullName>
    </recommendedName>
</protein>
<evidence type="ECO:0000256" key="1">
    <source>
        <dbReference type="ARBA" id="ARBA00022723"/>
    </source>
</evidence>
<dbReference type="GO" id="GO:0008270">
    <property type="term" value="F:zinc ion binding"/>
    <property type="evidence" value="ECO:0007669"/>
    <property type="project" value="UniProtKB-KW"/>
</dbReference>
<dbReference type="InterPro" id="IPR011016">
    <property type="entry name" value="Znf_RING-CH"/>
</dbReference>
<dbReference type="Pfam" id="PF13639">
    <property type="entry name" value="zf-RING_2"/>
    <property type="match status" value="1"/>
</dbReference>
<dbReference type="PANTHER" id="PTHR47258">
    <property type="match status" value="1"/>
</dbReference>
<comment type="caution">
    <text evidence="6">The sequence shown here is derived from an EMBL/GenBank/DDBJ whole genome shotgun (WGS) entry which is preliminary data.</text>
</comment>
<sequence>MLGFSTTALVSLLIPIIFYILRHHYPKLVCPTMIATQLKWAWDLLLYHSFSFPKHCCERELPDMSEELNIVRYELMQGSSCEEEEEVECAVCLCKVEDGEEVRELRCNHIFHRVCLDRWVDYKHSICPLCRGSLLPRFTTVGNGEFEIEVLLFKFCSFSSRDREIWWLR</sequence>
<accession>A0A8J4VFH6</accession>
<keyword evidence="3" id="KW-0862">Zinc</keyword>
<gene>
    <name evidence="6" type="ORF">CMV_020801</name>
</gene>
<dbReference type="PANTHER" id="PTHR47258:SF1">
    <property type="entry name" value="E3 UBIQUITIN-PROTEIN LIGASE XERICO-RELATED"/>
    <property type="match status" value="1"/>
</dbReference>
<dbReference type="SMART" id="SM00184">
    <property type="entry name" value="RING"/>
    <property type="match status" value="1"/>
</dbReference>
<dbReference type="SMART" id="SM00744">
    <property type="entry name" value="RINGv"/>
    <property type="match status" value="1"/>
</dbReference>
<keyword evidence="2 4" id="KW-0863">Zinc-finger</keyword>
<evidence type="ECO:0000256" key="4">
    <source>
        <dbReference type="PROSITE-ProRule" id="PRU00175"/>
    </source>
</evidence>
<organism evidence="6 7">
    <name type="scientific">Castanea mollissima</name>
    <name type="common">Chinese chestnut</name>
    <dbReference type="NCBI Taxonomy" id="60419"/>
    <lineage>
        <taxon>Eukaryota</taxon>
        <taxon>Viridiplantae</taxon>
        <taxon>Streptophyta</taxon>
        <taxon>Embryophyta</taxon>
        <taxon>Tracheophyta</taxon>
        <taxon>Spermatophyta</taxon>
        <taxon>Magnoliopsida</taxon>
        <taxon>eudicotyledons</taxon>
        <taxon>Gunneridae</taxon>
        <taxon>Pentapetalae</taxon>
        <taxon>rosids</taxon>
        <taxon>fabids</taxon>
        <taxon>Fagales</taxon>
        <taxon>Fagaceae</taxon>
        <taxon>Castanea</taxon>
    </lineage>
</organism>
<evidence type="ECO:0000313" key="7">
    <source>
        <dbReference type="Proteomes" id="UP000737018"/>
    </source>
</evidence>
<evidence type="ECO:0000313" key="6">
    <source>
        <dbReference type="EMBL" id="KAF3953785.1"/>
    </source>
</evidence>
<dbReference type="SUPFAM" id="SSF57850">
    <property type="entry name" value="RING/U-box"/>
    <property type="match status" value="1"/>
</dbReference>
<dbReference type="InterPro" id="IPR001841">
    <property type="entry name" value="Znf_RING"/>
</dbReference>
<dbReference type="AlphaFoldDB" id="A0A8J4VFH6"/>
<keyword evidence="1" id="KW-0479">Metal-binding</keyword>
<dbReference type="PROSITE" id="PS50089">
    <property type="entry name" value="ZF_RING_2"/>
    <property type="match status" value="1"/>
</dbReference>
<proteinExistence type="predicted"/>
<dbReference type="Proteomes" id="UP000737018">
    <property type="component" value="Unassembled WGS sequence"/>
</dbReference>
<evidence type="ECO:0000256" key="2">
    <source>
        <dbReference type="ARBA" id="ARBA00022771"/>
    </source>
</evidence>
<evidence type="ECO:0000259" key="5">
    <source>
        <dbReference type="PROSITE" id="PS50089"/>
    </source>
</evidence>
<reference evidence="6" key="1">
    <citation type="submission" date="2020-03" db="EMBL/GenBank/DDBJ databases">
        <title>Castanea mollissima Vanexum genome sequencing.</title>
        <authorList>
            <person name="Staton M."/>
        </authorList>
    </citation>
    <scope>NUCLEOTIDE SEQUENCE</scope>
    <source>
        <tissue evidence="6">Leaf</tissue>
    </source>
</reference>
<dbReference type="InterPro" id="IPR013083">
    <property type="entry name" value="Znf_RING/FYVE/PHD"/>
</dbReference>
<dbReference type="EMBL" id="JRKL02003936">
    <property type="protein sequence ID" value="KAF3953785.1"/>
    <property type="molecule type" value="Genomic_DNA"/>
</dbReference>
<feature type="domain" description="RING-type" evidence="5">
    <location>
        <begin position="89"/>
        <end position="131"/>
    </location>
</feature>
<evidence type="ECO:0000256" key="3">
    <source>
        <dbReference type="ARBA" id="ARBA00022833"/>
    </source>
</evidence>
<name>A0A8J4VFH6_9ROSI</name>
<dbReference type="Gene3D" id="3.30.40.10">
    <property type="entry name" value="Zinc/RING finger domain, C3HC4 (zinc finger)"/>
    <property type="match status" value="1"/>
</dbReference>
<dbReference type="InterPro" id="IPR044249">
    <property type="entry name" value="XERICO-like"/>
</dbReference>
<keyword evidence="7" id="KW-1185">Reference proteome</keyword>